<comment type="similarity">
    <text evidence="1 2">Belongs to the small heat shock protein (HSP20) family.</text>
</comment>
<dbReference type="CDD" id="cd00298">
    <property type="entry name" value="ACD_sHsps_p23-like"/>
    <property type="match status" value="1"/>
</dbReference>
<keyword evidence="5" id="KW-1185">Reference proteome</keyword>
<organism evidence="4 5">
    <name type="scientific">Rhodoferax fermentans</name>
    <dbReference type="NCBI Taxonomy" id="28066"/>
    <lineage>
        <taxon>Bacteria</taxon>
        <taxon>Pseudomonadati</taxon>
        <taxon>Pseudomonadota</taxon>
        <taxon>Betaproteobacteria</taxon>
        <taxon>Burkholderiales</taxon>
        <taxon>Comamonadaceae</taxon>
        <taxon>Rhodoferax</taxon>
    </lineage>
</organism>
<reference evidence="4 5" key="1">
    <citation type="submission" date="2017-01" db="EMBL/GenBank/DDBJ databases">
        <title>Genome sequencing of Rhodoferax fermentans JCM 7819.</title>
        <authorList>
            <person name="Kim Y.J."/>
            <person name="Farh M.E.-A."/>
            <person name="Yang D.-C."/>
        </authorList>
    </citation>
    <scope>NUCLEOTIDE SEQUENCE [LARGE SCALE GENOMIC DNA]</scope>
    <source>
        <strain evidence="4 5">JCM 7819</strain>
    </source>
</reference>
<sequence length="125" mass="13530">MFFTPATPAGFRRQLYVAARPPVGLVEPNQTSRSQRPSAVEQDEQSFTLSFDVPGVSREQLVVGIEGNVVRLSSAEGAPRSYHFACELPQDIDAGQSAAKLENGVLTLKLAKVAPVNRVTELVIH</sequence>
<name>A0A1T1AQ85_RHOFE</name>
<evidence type="ECO:0000313" key="4">
    <source>
        <dbReference type="EMBL" id="OOV06118.1"/>
    </source>
</evidence>
<dbReference type="Gene3D" id="2.60.40.790">
    <property type="match status" value="1"/>
</dbReference>
<evidence type="ECO:0000259" key="3">
    <source>
        <dbReference type="PROSITE" id="PS01031"/>
    </source>
</evidence>
<proteinExistence type="inferred from homology"/>
<dbReference type="EMBL" id="MTJN01000002">
    <property type="protein sequence ID" value="OOV06118.1"/>
    <property type="molecule type" value="Genomic_DNA"/>
</dbReference>
<comment type="caution">
    <text evidence="4">The sequence shown here is derived from an EMBL/GenBank/DDBJ whole genome shotgun (WGS) entry which is preliminary data.</text>
</comment>
<dbReference type="PROSITE" id="PS01031">
    <property type="entry name" value="SHSP"/>
    <property type="match status" value="1"/>
</dbReference>
<dbReference type="Proteomes" id="UP000190750">
    <property type="component" value="Unassembled WGS sequence"/>
</dbReference>
<accession>A0A1T1AQ85</accession>
<dbReference type="SUPFAM" id="SSF49764">
    <property type="entry name" value="HSP20-like chaperones"/>
    <property type="match status" value="1"/>
</dbReference>
<dbReference type="RefSeq" id="WP_078363898.1">
    <property type="nucleotide sequence ID" value="NZ_MTJN01000002.1"/>
</dbReference>
<dbReference type="OrthoDB" id="8794599at2"/>
<dbReference type="AlphaFoldDB" id="A0A1T1AQ85"/>
<protein>
    <recommendedName>
        <fullName evidence="3">SHSP domain-containing protein</fullName>
    </recommendedName>
</protein>
<evidence type="ECO:0000256" key="2">
    <source>
        <dbReference type="RuleBase" id="RU003616"/>
    </source>
</evidence>
<dbReference type="InterPro" id="IPR008978">
    <property type="entry name" value="HSP20-like_chaperone"/>
</dbReference>
<gene>
    <name evidence="4" type="ORF">RF819_04700</name>
</gene>
<dbReference type="STRING" id="28066.RF819_04700"/>
<dbReference type="Pfam" id="PF00011">
    <property type="entry name" value="HSP20"/>
    <property type="match status" value="1"/>
</dbReference>
<dbReference type="InterPro" id="IPR002068">
    <property type="entry name" value="A-crystallin/Hsp20_dom"/>
</dbReference>
<evidence type="ECO:0000313" key="5">
    <source>
        <dbReference type="Proteomes" id="UP000190750"/>
    </source>
</evidence>
<evidence type="ECO:0000256" key="1">
    <source>
        <dbReference type="PROSITE-ProRule" id="PRU00285"/>
    </source>
</evidence>
<feature type="domain" description="SHSP" evidence="3">
    <location>
        <begin position="29"/>
        <end position="125"/>
    </location>
</feature>